<dbReference type="PANTHER" id="PTHR46191:SF2">
    <property type="entry name" value="HALOACID DEHALOGENASE-LIKE HYDROLASE DOMAIN-CONTAINING PROTEIN 3"/>
    <property type="match status" value="1"/>
</dbReference>
<dbReference type="InParanoid" id="A0A1X2HIX5"/>
<dbReference type="FunCoup" id="A0A1X2HIX5">
    <property type="interactions" value="226"/>
</dbReference>
<feature type="compositionally biased region" description="Polar residues" evidence="1">
    <location>
        <begin position="262"/>
        <end position="272"/>
    </location>
</feature>
<keyword evidence="3" id="KW-1185">Reference proteome</keyword>
<reference evidence="2 3" key="1">
    <citation type="submission" date="2016-07" db="EMBL/GenBank/DDBJ databases">
        <title>Pervasive Adenine N6-methylation of Active Genes in Fungi.</title>
        <authorList>
            <consortium name="DOE Joint Genome Institute"/>
            <person name="Mondo S.J."/>
            <person name="Dannebaum R.O."/>
            <person name="Kuo R.C."/>
            <person name="Labutti K."/>
            <person name="Haridas S."/>
            <person name="Kuo A."/>
            <person name="Salamov A."/>
            <person name="Ahrendt S.R."/>
            <person name="Lipzen A."/>
            <person name="Sullivan W."/>
            <person name="Andreopoulos W.B."/>
            <person name="Clum A."/>
            <person name="Lindquist E."/>
            <person name="Daum C."/>
            <person name="Ramamoorthy G.K."/>
            <person name="Gryganskyi A."/>
            <person name="Culley D."/>
            <person name="Magnuson J.K."/>
            <person name="James T.Y."/>
            <person name="O'Malley M.A."/>
            <person name="Stajich J.E."/>
            <person name="Spatafora J.W."/>
            <person name="Visel A."/>
            <person name="Grigoriev I.V."/>
        </authorList>
    </citation>
    <scope>NUCLEOTIDE SEQUENCE [LARGE SCALE GENOMIC DNA]</scope>
    <source>
        <strain evidence="2 3">NRRL 2496</strain>
    </source>
</reference>
<dbReference type="InterPro" id="IPR044924">
    <property type="entry name" value="HAD-SF_hydro_IA_REG-2-like_cap"/>
</dbReference>
<dbReference type="InterPro" id="IPR006439">
    <property type="entry name" value="HAD-SF_hydro_IA"/>
</dbReference>
<accession>A0A1X2HIX5</accession>
<dbReference type="STRING" id="13706.A0A1X2HIX5"/>
<proteinExistence type="predicted"/>
<protein>
    <submittedName>
        <fullName evidence="2">HAD-like domain-containing protein</fullName>
    </submittedName>
</protein>
<dbReference type="GO" id="GO:0016791">
    <property type="term" value="F:phosphatase activity"/>
    <property type="evidence" value="ECO:0007669"/>
    <property type="project" value="UniProtKB-ARBA"/>
</dbReference>
<dbReference type="SFLD" id="SFLDG01129">
    <property type="entry name" value="C1.5:_HAD__Beta-PGM__Phosphata"/>
    <property type="match status" value="1"/>
</dbReference>
<dbReference type="Proteomes" id="UP000242180">
    <property type="component" value="Unassembled WGS sequence"/>
</dbReference>
<dbReference type="NCBIfam" id="TIGR02252">
    <property type="entry name" value="DREG-2"/>
    <property type="match status" value="1"/>
</dbReference>
<comment type="caution">
    <text evidence="2">The sequence shown here is derived from an EMBL/GenBank/DDBJ whole genome shotgun (WGS) entry which is preliminary data.</text>
</comment>
<dbReference type="GO" id="GO:0005634">
    <property type="term" value="C:nucleus"/>
    <property type="evidence" value="ECO:0007669"/>
    <property type="project" value="TreeGrafter"/>
</dbReference>
<dbReference type="OMA" id="WWRQLIA"/>
<gene>
    <name evidence="2" type="ORF">BCR43DRAFT_488563</name>
</gene>
<dbReference type="NCBIfam" id="TIGR01549">
    <property type="entry name" value="HAD-SF-IA-v1"/>
    <property type="match status" value="1"/>
</dbReference>
<organism evidence="2 3">
    <name type="scientific">Syncephalastrum racemosum</name>
    <name type="common">Filamentous fungus</name>
    <dbReference type="NCBI Taxonomy" id="13706"/>
    <lineage>
        <taxon>Eukaryota</taxon>
        <taxon>Fungi</taxon>
        <taxon>Fungi incertae sedis</taxon>
        <taxon>Mucoromycota</taxon>
        <taxon>Mucoromycotina</taxon>
        <taxon>Mucoromycetes</taxon>
        <taxon>Mucorales</taxon>
        <taxon>Syncephalastraceae</taxon>
        <taxon>Syncephalastrum</taxon>
    </lineage>
</organism>
<dbReference type="SFLD" id="SFLDS00003">
    <property type="entry name" value="Haloacid_Dehalogenase"/>
    <property type="match status" value="1"/>
</dbReference>
<name>A0A1X2HIX5_SYNRA</name>
<dbReference type="Gene3D" id="3.40.50.1000">
    <property type="entry name" value="HAD superfamily/HAD-like"/>
    <property type="match status" value="1"/>
</dbReference>
<evidence type="ECO:0000256" key="1">
    <source>
        <dbReference type="SAM" id="MobiDB-lite"/>
    </source>
</evidence>
<dbReference type="InterPro" id="IPR036412">
    <property type="entry name" value="HAD-like_sf"/>
</dbReference>
<evidence type="ECO:0000313" key="3">
    <source>
        <dbReference type="Proteomes" id="UP000242180"/>
    </source>
</evidence>
<dbReference type="SUPFAM" id="SSF56784">
    <property type="entry name" value="HAD-like"/>
    <property type="match status" value="1"/>
</dbReference>
<dbReference type="Pfam" id="PF00702">
    <property type="entry name" value="Hydrolase"/>
    <property type="match status" value="1"/>
</dbReference>
<dbReference type="PANTHER" id="PTHR46191">
    <property type="match status" value="1"/>
</dbReference>
<dbReference type="InterPro" id="IPR051828">
    <property type="entry name" value="HAD-like_hydrolase_domain"/>
</dbReference>
<dbReference type="InterPro" id="IPR011949">
    <property type="entry name" value="HAD-SF_hydro_IA_REG-2-like"/>
</dbReference>
<dbReference type="AlphaFoldDB" id="A0A1X2HIX5"/>
<dbReference type="PRINTS" id="PR00413">
    <property type="entry name" value="HADHALOGNASE"/>
</dbReference>
<evidence type="ECO:0000313" key="2">
    <source>
        <dbReference type="EMBL" id="ORY99008.1"/>
    </source>
</evidence>
<dbReference type="InterPro" id="IPR023214">
    <property type="entry name" value="HAD_sf"/>
</dbReference>
<feature type="region of interest" description="Disordered" evidence="1">
    <location>
        <begin position="262"/>
        <end position="285"/>
    </location>
</feature>
<dbReference type="OrthoDB" id="444127at2759"/>
<dbReference type="EMBL" id="MCGN01000003">
    <property type="protein sequence ID" value="ORY99008.1"/>
    <property type="molecule type" value="Genomic_DNA"/>
</dbReference>
<sequence>MSNSLKIRLITFDAYNTLFKPKGSLSAQYAQEAAKYGVNVTKAAITQHFGEAYKHQLARAPFYGRNLGMSSRSWWEELVYSTFIRAGVNKSVLDPAFGSLFEALFTRFETKEGYTVFPDVRNTLDELQRRGFRMGVISNSDERLLSVVESLELGHYFDFVLPSNVAGYEKPDAEIFEAARHLVDPTVLPEHILHVGDDIEKDYYGAKKAGWHAVLLKRSLLSYQDPAPAFAADYEGAGKIPKTIMALHDLYAITGYMTLKPPSSDSTSTTIATPPEPARKAAASS</sequence>
<dbReference type="Gene3D" id="1.10.150.720">
    <property type="entry name" value="Haloacid dehalogenase-like hydrolase"/>
    <property type="match status" value="1"/>
</dbReference>